<keyword evidence="2" id="KW-0268">Exocytosis</keyword>
<dbReference type="VEuPathDB" id="VectorBase:LDEU000252"/>
<dbReference type="EMBL" id="NCKV01000062">
    <property type="protein sequence ID" value="RWS31785.1"/>
    <property type="molecule type" value="Genomic_DNA"/>
</dbReference>
<evidence type="ECO:0000256" key="5">
    <source>
        <dbReference type="ARBA" id="ARBA00023028"/>
    </source>
</evidence>
<feature type="compositionally biased region" description="Basic residues" evidence="9">
    <location>
        <begin position="203"/>
        <end position="213"/>
    </location>
</feature>
<dbReference type="Pfam" id="PF12796">
    <property type="entry name" value="Ank_2"/>
    <property type="match status" value="1"/>
</dbReference>
<keyword evidence="5" id="KW-0638">Presynaptic neurotoxin</keyword>
<evidence type="ECO:0000256" key="2">
    <source>
        <dbReference type="ARBA" id="ARBA00022483"/>
    </source>
</evidence>
<dbReference type="GO" id="GO:0085020">
    <property type="term" value="P:protein K6-linked ubiquitination"/>
    <property type="evidence" value="ECO:0007669"/>
    <property type="project" value="TreeGrafter"/>
</dbReference>
<name>A0A443SW91_9ACAR</name>
<evidence type="ECO:0000313" key="11">
    <source>
        <dbReference type="Proteomes" id="UP000288716"/>
    </source>
</evidence>
<dbReference type="InterPro" id="IPR036770">
    <property type="entry name" value="Ankyrin_rpt-contain_sf"/>
</dbReference>
<dbReference type="SMART" id="SM00248">
    <property type="entry name" value="ANK"/>
    <property type="match status" value="5"/>
</dbReference>
<dbReference type="GO" id="GO:0044218">
    <property type="term" value="C:other organism cell membrane"/>
    <property type="evidence" value="ECO:0007669"/>
    <property type="project" value="UniProtKB-KW"/>
</dbReference>
<gene>
    <name evidence="10" type="ORF">B4U80_07988</name>
</gene>
<keyword evidence="5" id="KW-0528">Neurotoxin</keyword>
<feature type="repeat" description="ANK" evidence="8">
    <location>
        <begin position="10"/>
        <end position="42"/>
    </location>
</feature>
<dbReference type="GO" id="GO:0070531">
    <property type="term" value="C:BRCA1-A complex"/>
    <property type="evidence" value="ECO:0007669"/>
    <property type="project" value="TreeGrafter"/>
</dbReference>
<dbReference type="InterPro" id="IPR002110">
    <property type="entry name" value="Ankyrin_rpt"/>
</dbReference>
<keyword evidence="3" id="KW-1052">Target cell membrane</keyword>
<dbReference type="PANTHER" id="PTHR24171">
    <property type="entry name" value="ANKYRIN REPEAT DOMAIN-CONTAINING PROTEIN 39-RELATED"/>
    <property type="match status" value="1"/>
</dbReference>
<evidence type="ECO:0000256" key="1">
    <source>
        <dbReference type="ARBA" id="ARBA00004175"/>
    </source>
</evidence>
<evidence type="ECO:0000256" key="3">
    <source>
        <dbReference type="ARBA" id="ARBA00022537"/>
    </source>
</evidence>
<evidence type="ECO:0000256" key="8">
    <source>
        <dbReference type="PROSITE-ProRule" id="PRU00023"/>
    </source>
</evidence>
<dbReference type="PROSITE" id="PS50088">
    <property type="entry name" value="ANK_REPEAT"/>
    <property type="match status" value="4"/>
</dbReference>
<accession>A0A443SW91</accession>
<keyword evidence="7" id="KW-1053">Target membrane</keyword>
<evidence type="ECO:0000256" key="4">
    <source>
        <dbReference type="ARBA" id="ARBA00022737"/>
    </source>
</evidence>
<feature type="repeat" description="ANK" evidence="8">
    <location>
        <begin position="49"/>
        <end position="81"/>
    </location>
</feature>
<comment type="subcellular location">
    <subcellularLocation>
        <location evidence="1">Target cell membrane</location>
    </subcellularLocation>
</comment>
<proteinExistence type="predicted"/>
<protein>
    <submittedName>
        <fullName evidence="10">Ankyrin repeat domain-containing protein 6-like protein</fullName>
    </submittedName>
</protein>
<dbReference type="GO" id="GO:0044231">
    <property type="term" value="C:host cell presynaptic membrane"/>
    <property type="evidence" value="ECO:0007669"/>
    <property type="project" value="UniProtKB-KW"/>
</dbReference>
<keyword evidence="7" id="KW-0472">Membrane</keyword>
<reference evidence="10 11" key="1">
    <citation type="journal article" date="2018" name="Gigascience">
        <title>Genomes of trombidid mites reveal novel predicted allergens and laterally-transferred genes associated with secondary metabolism.</title>
        <authorList>
            <person name="Dong X."/>
            <person name="Chaisiri K."/>
            <person name="Xia D."/>
            <person name="Armstrong S.D."/>
            <person name="Fang Y."/>
            <person name="Donnelly M.J."/>
            <person name="Kadowaki T."/>
            <person name="McGarry J.W."/>
            <person name="Darby A.C."/>
            <person name="Makepeace B.L."/>
        </authorList>
    </citation>
    <scope>NUCLEOTIDE SEQUENCE [LARGE SCALE GENOMIC DNA]</scope>
    <source>
        <strain evidence="10">UoL-UT</strain>
    </source>
</reference>
<dbReference type="Proteomes" id="UP000288716">
    <property type="component" value="Unassembled WGS sequence"/>
</dbReference>
<evidence type="ECO:0000256" key="6">
    <source>
        <dbReference type="ARBA" id="ARBA00023043"/>
    </source>
</evidence>
<organism evidence="10 11">
    <name type="scientific">Leptotrombidium deliense</name>
    <dbReference type="NCBI Taxonomy" id="299467"/>
    <lineage>
        <taxon>Eukaryota</taxon>
        <taxon>Metazoa</taxon>
        <taxon>Ecdysozoa</taxon>
        <taxon>Arthropoda</taxon>
        <taxon>Chelicerata</taxon>
        <taxon>Arachnida</taxon>
        <taxon>Acari</taxon>
        <taxon>Acariformes</taxon>
        <taxon>Trombidiformes</taxon>
        <taxon>Prostigmata</taxon>
        <taxon>Anystina</taxon>
        <taxon>Parasitengona</taxon>
        <taxon>Trombiculoidea</taxon>
        <taxon>Trombiculidae</taxon>
        <taxon>Leptotrombidium</taxon>
    </lineage>
</organism>
<dbReference type="OrthoDB" id="424503at2759"/>
<evidence type="ECO:0000256" key="9">
    <source>
        <dbReference type="SAM" id="MobiDB-lite"/>
    </source>
</evidence>
<sequence>MGTIDRQRYHGNTSVHEAAWKGYSQTIEVLCKHQANLQLRNKLRFTRQGGFSPLHLVCQQGHNQSCRVLLLNSSSPDLKNNYGDTPVHTAARYGHAGVVRILISAFCNVNDVNKNGDTALHISSAMGRRKLTKILLESGCDATIKNKFEYRFQQQGETAMDIALRKSFKEVQEILTNPPAVIERPISLKNNRKSKDGSQASKNSHHKEKKYSKSKTSAARNVHFRSDKNAHDSPYGCPLYPDMTDFPQPKLDSLPTEPLKKGEQYYVDLAGNIRKGPVGKVFNCYCVPIFEKKKTSNQLITLQQTVKQKLANERTECANRNNRRSLKDRLEFERRQQEQVEQFKGEMRSWLENKLASPENEVIPDKHSLDTETINLDNVNGGIQENVPETLCDRPKSCLGLINKQNNRHEPEVTIPTSIIRSKSEVHLREEVNGNNEKQSTNGYMNVCNGVITTHAKQSQNDTHIDIEKNMPELQTTERITDLMRSLRCDGSHFVPHGDYRNSPCSDSGYRTKFSPSPKECHLPTAPTLHKRSPIYNHRNFLSRSYCSSLNGMQKISTDNTTLMSKNSSLV</sequence>
<dbReference type="STRING" id="299467.A0A443SW91"/>
<dbReference type="GO" id="GO:0031436">
    <property type="term" value="C:BRCA1-BARD1 complex"/>
    <property type="evidence" value="ECO:0007669"/>
    <property type="project" value="TreeGrafter"/>
</dbReference>
<dbReference type="AlphaFoldDB" id="A0A443SW91"/>
<dbReference type="Gene3D" id="1.25.40.20">
    <property type="entry name" value="Ankyrin repeat-containing domain"/>
    <property type="match status" value="1"/>
</dbReference>
<keyword evidence="4" id="KW-0677">Repeat</keyword>
<evidence type="ECO:0000313" key="10">
    <source>
        <dbReference type="EMBL" id="RWS31785.1"/>
    </source>
</evidence>
<keyword evidence="11" id="KW-1185">Reference proteome</keyword>
<feature type="repeat" description="ANK" evidence="8">
    <location>
        <begin position="82"/>
        <end position="114"/>
    </location>
</feature>
<feature type="repeat" description="ANK" evidence="8">
    <location>
        <begin position="115"/>
        <end position="147"/>
    </location>
</feature>
<dbReference type="SUPFAM" id="SSF48403">
    <property type="entry name" value="Ankyrin repeat"/>
    <property type="match status" value="1"/>
</dbReference>
<keyword evidence="6 8" id="KW-0040">ANK repeat</keyword>
<keyword evidence="5" id="KW-0800">Toxin</keyword>
<evidence type="ECO:0000256" key="7">
    <source>
        <dbReference type="ARBA" id="ARBA00023298"/>
    </source>
</evidence>
<dbReference type="Pfam" id="PF00023">
    <property type="entry name" value="Ank"/>
    <property type="match status" value="1"/>
</dbReference>
<dbReference type="GO" id="GO:0006887">
    <property type="term" value="P:exocytosis"/>
    <property type="evidence" value="ECO:0007669"/>
    <property type="project" value="UniProtKB-KW"/>
</dbReference>
<feature type="region of interest" description="Disordered" evidence="9">
    <location>
        <begin position="182"/>
        <end position="236"/>
    </location>
</feature>
<dbReference type="PROSITE" id="PS50297">
    <property type="entry name" value="ANK_REP_REGION"/>
    <property type="match status" value="2"/>
</dbReference>
<comment type="caution">
    <text evidence="10">The sequence shown here is derived from an EMBL/GenBank/DDBJ whole genome shotgun (WGS) entry which is preliminary data.</text>
</comment>
<dbReference type="PANTHER" id="PTHR24171:SF8">
    <property type="entry name" value="BRCA1-ASSOCIATED RING DOMAIN PROTEIN 1"/>
    <property type="match status" value="1"/>
</dbReference>
<dbReference type="PRINTS" id="PR01415">
    <property type="entry name" value="ANKYRIN"/>
</dbReference>
<dbReference type="GO" id="GO:0004842">
    <property type="term" value="F:ubiquitin-protein transferase activity"/>
    <property type="evidence" value="ECO:0007669"/>
    <property type="project" value="TreeGrafter"/>
</dbReference>